<dbReference type="AlphaFoldDB" id="A0A7R9W443"/>
<dbReference type="HAMAP" id="MF_01962">
    <property type="entry name" value="Adenine_deaminase"/>
    <property type="match status" value="1"/>
</dbReference>
<reference evidence="9" key="1">
    <citation type="submission" date="2021-01" db="EMBL/GenBank/DDBJ databases">
        <authorList>
            <person name="Corre E."/>
            <person name="Pelletier E."/>
            <person name="Niang G."/>
            <person name="Scheremetjew M."/>
            <person name="Finn R."/>
            <person name="Kale V."/>
            <person name="Holt S."/>
            <person name="Cochrane G."/>
            <person name="Meng A."/>
            <person name="Brown T."/>
            <person name="Cohen L."/>
        </authorList>
    </citation>
    <scope>NUCLEOTIDE SEQUENCE</scope>
    <source>
        <strain evidence="9">CCMP147</strain>
    </source>
</reference>
<evidence type="ECO:0000256" key="2">
    <source>
        <dbReference type="ARBA" id="ARBA00005058"/>
    </source>
</evidence>
<dbReference type="NCBIfam" id="TIGR01430">
    <property type="entry name" value="aden_deam"/>
    <property type="match status" value="1"/>
</dbReference>
<dbReference type="GO" id="GO:0006166">
    <property type="term" value="P:purine ribonucleoside salvage"/>
    <property type="evidence" value="ECO:0007669"/>
    <property type="project" value="UniProtKB-KW"/>
</dbReference>
<feature type="domain" description="Adenosine deaminase" evidence="8">
    <location>
        <begin position="63"/>
        <end position="386"/>
    </location>
</feature>
<dbReference type="Pfam" id="PF00962">
    <property type="entry name" value="A_deaminase"/>
    <property type="match status" value="1"/>
</dbReference>
<comment type="pathway">
    <text evidence="2">Purine metabolism; purine nucleoside salvage.</text>
</comment>
<name>A0A7R9W443_9STRA</name>
<keyword evidence="7" id="KW-0546">Nucleotide metabolism</keyword>
<evidence type="ECO:0000256" key="7">
    <source>
        <dbReference type="ARBA" id="ARBA00023080"/>
    </source>
</evidence>
<dbReference type="GO" id="GO:0046872">
    <property type="term" value="F:metal ion binding"/>
    <property type="evidence" value="ECO:0007669"/>
    <property type="project" value="UniProtKB-KW"/>
</dbReference>
<protein>
    <recommendedName>
        <fullName evidence="8">Adenosine deaminase domain-containing protein</fullName>
    </recommendedName>
</protein>
<dbReference type="GO" id="GO:0043103">
    <property type="term" value="P:hypoxanthine salvage"/>
    <property type="evidence" value="ECO:0007669"/>
    <property type="project" value="TreeGrafter"/>
</dbReference>
<dbReference type="Gene3D" id="3.20.20.140">
    <property type="entry name" value="Metal-dependent hydrolases"/>
    <property type="match status" value="1"/>
</dbReference>
<evidence type="ECO:0000256" key="4">
    <source>
        <dbReference type="ARBA" id="ARBA00022726"/>
    </source>
</evidence>
<comment type="cofactor">
    <cofactor evidence="1">
        <name>Zn(2+)</name>
        <dbReference type="ChEBI" id="CHEBI:29105"/>
    </cofactor>
</comment>
<keyword evidence="6" id="KW-0862">Zinc</keyword>
<accession>A0A7R9W443</accession>
<dbReference type="SUPFAM" id="SSF51556">
    <property type="entry name" value="Metallo-dependent hydrolases"/>
    <property type="match status" value="1"/>
</dbReference>
<evidence type="ECO:0000256" key="5">
    <source>
        <dbReference type="ARBA" id="ARBA00022801"/>
    </source>
</evidence>
<evidence type="ECO:0000256" key="3">
    <source>
        <dbReference type="ARBA" id="ARBA00022723"/>
    </source>
</evidence>
<dbReference type="PANTHER" id="PTHR43114:SF6">
    <property type="entry name" value="ADENINE DEAMINASE"/>
    <property type="match status" value="1"/>
</dbReference>
<gene>
    <name evidence="9" type="ORF">TDUB1175_LOCUS11401</name>
</gene>
<sequence length="398" mass="43902">MIDELGKNESSCRKPDDSVDGTVVAGTVVECAKPGATSAIDAAADASAKDSAAMMETFIRGMPKVELHLHIEGTLMPELQIQLAKRNGMMSKLRHKTVEDLRGAYNFEDLAAFLNLYYEGCSVLLNEVDFYDLTAAYLENARRNNVRHVEIFFDPQAHTSRGVPFDAIVNGIHQALVDGEAKHGITSRLIMSFLRNLPADDAMATLEEALPHADKIYAVGLDSNELGNPPEKFRRVFDRAREEGGFLAVAHAGEEGPPSYIRGALDALHVARIDHGVRCMEDPDLVQRLVEGRIPLTVCPLSNVKLRVFGSMEEHNLKDMLHRGLCVTVNSDDPAYFGGFMNDNYLETQRALGLSRSDVVQLGCNGIEATFLTEEKKKQLRLELDTYVNSFPASGLHE</sequence>
<evidence type="ECO:0000256" key="6">
    <source>
        <dbReference type="ARBA" id="ARBA00022833"/>
    </source>
</evidence>
<dbReference type="InterPro" id="IPR028892">
    <property type="entry name" value="ADE"/>
</dbReference>
<evidence type="ECO:0000256" key="1">
    <source>
        <dbReference type="ARBA" id="ARBA00001947"/>
    </source>
</evidence>
<evidence type="ECO:0000259" key="8">
    <source>
        <dbReference type="Pfam" id="PF00962"/>
    </source>
</evidence>
<dbReference type="CDD" id="cd01320">
    <property type="entry name" value="ADA"/>
    <property type="match status" value="1"/>
</dbReference>
<dbReference type="GO" id="GO:0000034">
    <property type="term" value="F:adenine deaminase activity"/>
    <property type="evidence" value="ECO:0007669"/>
    <property type="project" value="InterPro"/>
</dbReference>
<keyword evidence="4" id="KW-0660">Purine salvage</keyword>
<keyword evidence="5" id="KW-0378">Hydrolase</keyword>
<evidence type="ECO:0000313" key="9">
    <source>
        <dbReference type="EMBL" id="CAD8312612.1"/>
    </source>
</evidence>
<keyword evidence="3" id="KW-0479">Metal-binding</keyword>
<dbReference type="GO" id="GO:0006146">
    <property type="term" value="P:adenine catabolic process"/>
    <property type="evidence" value="ECO:0007669"/>
    <property type="project" value="InterPro"/>
</dbReference>
<dbReference type="GO" id="GO:0009117">
    <property type="term" value="P:nucleotide metabolic process"/>
    <property type="evidence" value="ECO:0007669"/>
    <property type="project" value="UniProtKB-KW"/>
</dbReference>
<dbReference type="EMBL" id="HBED01022879">
    <property type="protein sequence ID" value="CAD8312612.1"/>
    <property type="molecule type" value="Transcribed_RNA"/>
</dbReference>
<dbReference type="InterPro" id="IPR006330">
    <property type="entry name" value="Ado/ade_deaminase"/>
</dbReference>
<dbReference type="PANTHER" id="PTHR43114">
    <property type="entry name" value="ADENINE DEAMINASE"/>
    <property type="match status" value="1"/>
</dbReference>
<dbReference type="InterPro" id="IPR001365">
    <property type="entry name" value="A_deaminase_dom"/>
</dbReference>
<proteinExistence type="inferred from homology"/>
<organism evidence="9">
    <name type="scientific">Pseudictyota dubia</name>
    <dbReference type="NCBI Taxonomy" id="2749911"/>
    <lineage>
        <taxon>Eukaryota</taxon>
        <taxon>Sar</taxon>
        <taxon>Stramenopiles</taxon>
        <taxon>Ochrophyta</taxon>
        <taxon>Bacillariophyta</taxon>
        <taxon>Mediophyceae</taxon>
        <taxon>Biddulphiophycidae</taxon>
        <taxon>Eupodiscales</taxon>
        <taxon>Odontellaceae</taxon>
        <taxon>Pseudictyota</taxon>
    </lineage>
</organism>
<dbReference type="GO" id="GO:0005829">
    <property type="term" value="C:cytosol"/>
    <property type="evidence" value="ECO:0007669"/>
    <property type="project" value="TreeGrafter"/>
</dbReference>
<dbReference type="UniPathway" id="UPA00606"/>
<dbReference type="InterPro" id="IPR032466">
    <property type="entry name" value="Metal_Hydrolase"/>
</dbReference>
<dbReference type="NCBIfam" id="NF006850">
    <property type="entry name" value="PRK09358.1-6"/>
    <property type="match status" value="1"/>
</dbReference>